<proteinExistence type="predicted"/>
<dbReference type="Proteomes" id="UP000008493">
    <property type="component" value="Unassembled WGS sequence"/>
</dbReference>
<dbReference type="KEGG" id="abp:AGABI1DRAFT115093"/>
<reference evidence="2" key="1">
    <citation type="journal article" date="2012" name="Proc. Natl. Acad. Sci. U.S.A.">
        <title>Genome sequence of the button mushroom Agaricus bisporus reveals mechanisms governing adaptation to a humic-rich ecological niche.</title>
        <authorList>
            <person name="Morin E."/>
            <person name="Kohler A."/>
            <person name="Baker A.R."/>
            <person name="Foulongne-Oriol M."/>
            <person name="Lombard V."/>
            <person name="Nagy L.G."/>
            <person name="Ohm R.A."/>
            <person name="Patyshakuliyeva A."/>
            <person name="Brun A."/>
            <person name="Aerts A.L."/>
            <person name="Bailey A.M."/>
            <person name="Billette C."/>
            <person name="Coutinho P.M."/>
            <person name="Deakin G."/>
            <person name="Doddapaneni H."/>
            <person name="Floudas D."/>
            <person name="Grimwood J."/>
            <person name="Hilden K."/>
            <person name="Kuees U."/>
            <person name="LaButti K.M."/>
            <person name="Lapidus A."/>
            <person name="Lindquist E.A."/>
            <person name="Lucas S.M."/>
            <person name="Murat C."/>
            <person name="Riley R.W."/>
            <person name="Salamov A.A."/>
            <person name="Schmutz J."/>
            <person name="Subramanian V."/>
            <person name="Woesten H.A.B."/>
            <person name="Xu J."/>
            <person name="Eastwood D.C."/>
            <person name="Foster G.D."/>
            <person name="Sonnenberg A.S."/>
            <person name="Cullen D."/>
            <person name="de Vries R.P."/>
            <person name="Lundell T."/>
            <person name="Hibbett D.S."/>
            <person name="Henrissat B."/>
            <person name="Burton K.S."/>
            <person name="Kerrigan R.W."/>
            <person name="Challen M.P."/>
            <person name="Grigoriev I.V."/>
            <person name="Martin F."/>
        </authorList>
    </citation>
    <scope>NUCLEOTIDE SEQUENCE [LARGE SCALE GENOMIC DNA]</scope>
    <source>
        <strain evidence="2">JB137-S8 / ATCC MYA-4627 / FGSC 10392</strain>
    </source>
</reference>
<dbReference type="EMBL" id="JH971395">
    <property type="protein sequence ID" value="EKM77476.1"/>
    <property type="molecule type" value="Genomic_DNA"/>
</dbReference>
<organism evidence="1 2">
    <name type="scientific">Agaricus bisporus var. burnettii (strain JB137-S8 / ATCC MYA-4627 / FGSC 10392)</name>
    <name type="common">White button mushroom</name>
    <dbReference type="NCBI Taxonomy" id="597362"/>
    <lineage>
        <taxon>Eukaryota</taxon>
        <taxon>Fungi</taxon>
        <taxon>Dikarya</taxon>
        <taxon>Basidiomycota</taxon>
        <taxon>Agaricomycotina</taxon>
        <taxon>Agaricomycetes</taxon>
        <taxon>Agaricomycetidae</taxon>
        <taxon>Agaricales</taxon>
        <taxon>Agaricineae</taxon>
        <taxon>Agaricaceae</taxon>
        <taxon>Agaricus</taxon>
    </lineage>
</organism>
<dbReference type="HOGENOM" id="CLU_1348588_0_0_1"/>
<gene>
    <name evidence="1" type="ORF">AGABI1DRAFT_115093</name>
</gene>
<dbReference type="RefSeq" id="XP_007331760.1">
    <property type="nucleotide sequence ID" value="XM_007331698.1"/>
</dbReference>
<evidence type="ECO:0000313" key="1">
    <source>
        <dbReference type="EMBL" id="EKM77476.1"/>
    </source>
</evidence>
<keyword evidence="2" id="KW-1185">Reference proteome</keyword>
<accession>K5WQ43</accession>
<name>K5WQ43_AGABU</name>
<dbReference type="InParanoid" id="K5WQ43"/>
<dbReference type="OMA" id="MISIEAM"/>
<evidence type="ECO:0000313" key="2">
    <source>
        <dbReference type="Proteomes" id="UP000008493"/>
    </source>
</evidence>
<protein>
    <submittedName>
        <fullName evidence="1">Uncharacterized protein</fullName>
    </submittedName>
</protein>
<sequence>MQTDAGHAAPYAANTRVILTTDVEGTKVIDGQRVNHTLPAGTIAFIKAAADIDPRTSINPDPLTPNNYLYKLESTVMEKLPQFEVEQPMYVATTDSQKIGHTALNTDECPPQGSRGMYKIGDMSRILHGHQYKYGLGPGAVTLKGGDMISIEAMPTTRTGGRSVMIPKNAYYLQVRKVNYSMVTKGIPWRSKYVVNTQNFQLV</sequence>
<dbReference type="GeneID" id="18824595"/>
<dbReference type="OrthoDB" id="10283814at2759"/>
<dbReference type="AlphaFoldDB" id="K5WQ43"/>